<sequence>MQEYAVDVTLDPSTAHPRLILSEDGKQVKCGDRHQLVPNNPERFDCMVCVLGQEAFTDGQHYWEVEVGGKTDWDLGVARHSVNRKGKVTFNPSNGYWFLSLRNKTNYAFGTDLSLKLPLNPKPKKIGVFVDYEKGQVSFYNVEAHLHIYTYTDMFCEAIYPFFSPCTNKSGKNDAALVITPVLLPV</sequence>
<dbReference type="AlphaFoldDB" id="A0AAE0R6U4"/>
<gene>
    <name evidence="2" type="ORF">QTP70_011370</name>
</gene>
<dbReference type="SMART" id="SM00589">
    <property type="entry name" value="PRY"/>
    <property type="match status" value="1"/>
</dbReference>
<evidence type="ECO:0000259" key="1">
    <source>
        <dbReference type="PROSITE" id="PS50188"/>
    </source>
</evidence>
<evidence type="ECO:0000313" key="2">
    <source>
        <dbReference type="EMBL" id="KAK3545699.1"/>
    </source>
</evidence>
<feature type="domain" description="B30.2/SPRY" evidence="1">
    <location>
        <begin position="1"/>
        <end position="182"/>
    </location>
</feature>
<dbReference type="SMART" id="SM00449">
    <property type="entry name" value="SPRY"/>
    <property type="match status" value="1"/>
</dbReference>
<dbReference type="Pfam" id="PF13765">
    <property type="entry name" value="PRY"/>
    <property type="match status" value="1"/>
</dbReference>
<proteinExistence type="predicted"/>
<name>A0AAE0R6U4_9TELE</name>
<dbReference type="InterPro" id="IPR006574">
    <property type="entry name" value="PRY"/>
</dbReference>
<accession>A0AAE0R6U4</accession>
<dbReference type="Proteomes" id="UP001274896">
    <property type="component" value="Unassembled WGS sequence"/>
</dbReference>
<dbReference type="InterPro" id="IPR050143">
    <property type="entry name" value="TRIM/RBCC"/>
</dbReference>
<evidence type="ECO:0000313" key="3">
    <source>
        <dbReference type="Proteomes" id="UP001274896"/>
    </source>
</evidence>
<dbReference type="InterPro" id="IPR001870">
    <property type="entry name" value="B30.2/SPRY"/>
</dbReference>
<dbReference type="EMBL" id="JAUCMX010000005">
    <property type="protein sequence ID" value="KAK3545699.1"/>
    <property type="molecule type" value="Genomic_DNA"/>
</dbReference>
<keyword evidence="3" id="KW-1185">Reference proteome</keyword>
<dbReference type="SUPFAM" id="SSF49899">
    <property type="entry name" value="Concanavalin A-like lectins/glucanases"/>
    <property type="match status" value="1"/>
</dbReference>
<dbReference type="PANTHER" id="PTHR24103">
    <property type="entry name" value="E3 UBIQUITIN-PROTEIN LIGASE TRIM"/>
    <property type="match status" value="1"/>
</dbReference>
<dbReference type="CDD" id="cd13733">
    <property type="entry name" value="SPRY_PRY_C-I_1"/>
    <property type="match status" value="1"/>
</dbReference>
<comment type="caution">
    <text evidence="2">The sequence shown here is derived from an EMBL/GenBank/DDBJ whole genome shotgun (WGS) entry which is preliminary data.</text>
</comment>
<dbReference type="Pfam" id="PF00622">
    <property type="entry name" value="SPRY"/>
    <property type="match status" value="1"/>
</dbReference>
<dbReference type="InterPro" id="IPR003877">
    <property type="entry name" value="SPRY_dom"/>
</dbReference>
<dbReference type="Gene3D" id="2.60.120.920">
    <property type="match status" value="1"/>
</dbReference>
<dbReference type="InterPro" id="IPR003879">
    <property type="entry name" value="Butyrophylin_SPRY"/>
</dbReference>
<dbReference type="InterPro" id="IPR013320">
    <property type="entry name" value="ConA-like_dom_sf"/>
</dbReference>
<dbReference type="FunFam" id="2.60.120.920:FF:000004">
    <property type="entry name" value="Butyrophilin subfamily 1 member A1"/>
    <property type="match status" value="1"/>
</dbReference>
<dbReference type="PRINTS" id="PR01407">
    <property type="entry name" value="BUTYPHLNCDUF"/>
</dbReference>
<protein>
    <recommendedName>
        <fullName evidence="1">B30.2/SPRY domain-containing protein</fullName>
    </recommendedName>
</protein>
<dbReference type="InterPro" id="IPR043136">
    <property type="entry name" value="B30.2/SPRY_sf"/>
</dbReference>
<dbReference type="PROSITE" id="PS50188">
    <property type="entry name" value="B302_SPRY"/>
    <property type="match status" value="1"/>
</dbReference>
<reference evidence="2" key="1">
    <citation type="submission" date="2023-06" db="EMBL/GenBank/DDBJ databases">
        <title>Male Hemibagrus guttatus genome.</title>
        <authorList>
            <person name="Bian C."/>
        </authorList>
    </citation>
    <scope>NUCLEOTIDE SEQUENCE</scope>
    <source>
        <strain evidence="2">Male_cb2023</strain>
        <tissue evidence="2">Muscle</tissue>
    </source>
</reference>
<organism evidence="2 3">
    <name type="scientific">Hemibagrus guttatus</name>
    <dbReference type="NCBI Taxonomy" id="175788"/>
    <lineage>
        <taxon>Eukaryota</taxon>
        <taxon>Metazoa</taxon>
        <taxon>Chordata</taxon>
        <taxon>Craniata</taxon>
        <taxon>Vertebrata</taxon>
        <taxon>Euteleostomi</taxon>
        <taxon>Actinopterygii</taxon>
        <taxon>Neopterygii</taxon>
        <taxon>Teleostei</taxon>
        <taxon>Ostariophysi</taxon>
        <taxon>Siluriformes</taxon>
        <taxon>Bagridae</taxon>
        <taxon>Hemibagrus</taxon>
    </lineage>
</organism>